<evidence type="ECO:0000313" key="5">
    <source>
        <dbReference type="EMBL" id="WNZ48355.1"/>
    </source>
</evidence>
<accession>A0AA97AWJ0</accession>
<dbReference type="GO" id="GO:0016485">
    <property type="term" value="P:protein processing"/>
    <property type="evidence" value="ECO:0007669"/>
    <property type="project" value="TreeGrafter"/>
</dbReference>
<proteinExistence type="inferred from homology"/>
<dbReference type="RefSeq" id="WP_316428652.1">
    <property type="nucleotide sequence ID" value="NZ_CP130144.1"/>
</dbReference>
<name>A0AA97AWJ0_LEPBY</name>
<dbReference type="GO" id="GO:0008047">
    <property type="term" value="F:enzyme activator activity"/>
    <property type="evidence" value="ECO:0007669"/>
    <property type="project" value="InterPro"/>
</dbReference>
<evidence type="ECO:0000256" key="4">
    <source>
        <dbReference type="ARBA" id="ARBA00022801"/>
    </source>
</evidence>
<keyword evidence="2 5" id="KW-0645">Protease</keyword>
<dbReference type="Gene3D" id="3.40.50.1450">
    <property type="entry name" value="HybD-like"/>
    <property type="match status" value="1"/>
</dbReference>
<organism evidence="5">
    <name type="scientific">Leptolyngbya boryana CZ1</name>
    <dbReference type="NCBI Taxonomy" id="3060204"/>
    <lineage>
        <taxon>Bacteria</taxon>
        <taxon>Bacillati</taxon>
        <taxon>Cyanobacteriota</taxon>
        <taxon>Cyanophyceae</taxon>
        <taxon>Leptolyngbyales</taxon>
        <taxon>Leptolyngbyaceae</taxon>
        <taxon>Leptolyngbya group</taxon>
        <taxon>Leptolyngbya</taxon>
    </lineage>
</organism>
<keyword evidence="4" id="KW-0378">Hydrolase</keyword>
<sequence>MSIEPNPMQNIMLIGVGNEFRHDDAVGLLILRKLRNQLPETIPTIEASGEGTTLIELWQTSDTVYLFDAVSSGSEIATIHRIDVHMQSIPSQFFHYSSHAFGVAEAVELARSLNQLPNKLILYGVEGSNFAIGIGLSEAVEQAIETAIQQVLSELEINHA</sequence>
<dbReference type="PANTHER" id="PTHR30302">
    <property type="entry name" value="HYDROGENASE 1 MATURATION PROTEASE"/>
    <property type="match status" value="1"/>
</dbReference>
<evidence type="ECO:0000256" key="1">
    <source>
        <dbReference type="ARBA" id="ARBA00006814"/>
    </source>
</evidence>
<reference evidence="5" key="2">
    <citation type="submission" date="2023-07" db="EMBL/GenBank/DDBJ databases">
        <authorList>
            <person name="Bai X.-H."/>
            <person name="Wang H.-H."/>
            <person name="Wang J."/>
            <person name="Ma M.-Y."/>
            <person name="Hu H.-H."/>
            <person name="Song Z.-L."/>
            <person name="Ma H.-G."/>
            <person name="Fan Y."/>
            <person name="Du C.-Y."/>
            <person name="Xu J.-C."/>
        </authorList>
    </citation>
    <scope>NUCLEOTIDE SEQUENCE</scope>
    <source>
        <strain evidence="5">CZ1</strain>
    </source>
</reference>
<dbReference type="GO" id="GO:0004190">
    <property type="term" value="F:aspartic-type endopeptidase activity"/>
    <property type="evidence" value="ECO:0007669"/>
    <property type="project" value="UniProtKB-KW"/>
</dbReference>
<dbReference type="Pfam" id="PF01750">
    <property type="entry name" value="HycI"/>
    <property type="match status" value="1"/>
</dbReference>
<gene>
    <name evidence="5" type="ORF">Q2T42_11005</name>
</gene>
<reference evidence="5" key="1">
    <citation type="journal article" date="2023" name="Plants (Basel)">
        <title>Genomic Analysis of Leptolyngbya boryana CZ1 Reveals Efficient Carbon Fixation Modules.</title>
        <authorList>
            <person name="Bai X."/>
            <person name="Wang H."/>
            <person name="Cheng W."/>
            <person name="Wang J."/>
            <person name="Ma M."/>
            <person name="Hu H."/>
            <person name="Song Z."/>
            <person name="Ma H."/>
            <person name="Fan Y."/>
            <person name="Du C."/>
            <person name="Xu J."/>
        </authorList>
    </citation>
    <scope>NUCLEOTIDE SEQUENCE</scope>
    <source>
        <strain evidence="5">CZ1</strain>
    </source>
</reference>
<dbReference type="PANTHER" id="PTHR30302:SF1">
    <property type="entry name" value="HYDROGENASE 2 MATURATION PROTEASE"/>
    <property type="match status" value="1"/>
</dbReference>
<evidence type="ECO:0000256" key="2">
    <source>
        <dbReference type="ARBA" id="ARBA00022670"/>
    </source>
</evidence>
<dbReference type="SUPFAM" id="SSF53163">
    <property type="entry name" value="HybD-like"/>
    <property type="match status" value="1"/>
</dbReference>
<protein>
    <submittedName>
        <fullName evidence="5">Hydrogenase maturation protease</fullName>
    </submittedName>
</protein>
<dbReference type="EMBL" id="CP130144">
    <property type="protein sequence ID" value="WNZ48355.1"/>
    <property type="molecule type" value="Genomic_DNA"/>
</dbReference>
<dbReference type="AlphaFoldDB" id="A0AA97AWJ0"/>
<dbReference type="NCBIfam" id="TIGR00072">
    <property type="entry name" value="hydrog_prot"/>
    <property type="match status" value="1"/>
</dbReference>
<keyword evidence="3" id="KW-0064">Aspartyl protease</keyword>
<dbReference type="InterPro" id="IPR023430">
    <property type="entry name" value="Pept_HybD-like_dom_sf"/>
</dbReference>
<dbReference type="CDD" id="cd00518">
    <property type="entry name" value="H2MP"/>
    <property type="match status" value="1"/>
</dbReference>
<dbReference type="InterPro" id="IPR000671">
    <property type="entry name" value="Peptidase_A31"/>
</dbReference>
<evidence type="ECO:0000256" key="3">
    <source>
        <dbReference type="ARBA" id="ARBA00022750"/>
    </source>
</evidence>
<comment type="similarity">
    <text evidence="1">Belongs to the peptidase A31 family.</text>
</comment>